<organism evidence="2 3">
    <name type="scientific">Herpetosiphon gulosus</name>
    <dbReference type="NCBI Taxonomy" id="1973496"/>
    <lineage>
        <taxon>Bacteria</taxon>
        <taxon>Bacillati</taxon>
        <taxon>Chloroflexota</taxon>
        <taxon>Chloroflexia</taxon>
        <taxon>Herpetosiphonales</taxon>
        <taxon>Herpetosiphonaceae</taxon>
        <taxon>Herpetosiphon</taxon>
    </lineage>
</organism>
<reference evidence="2 3" key="1">
    <citation type="submission" date="2024-02" db="EMBL/GenBank/DDBJ databases">
        <title>Herpetosiphon gulosus NBRC 112829.</title>
        <authorList>
            <person name="Ichikawa N."/>
            <person name="Katano-Makiyama Y."/>
            <person name="Hidaka K."/>
        </authorList>
    </citation>
    <scope>NUCLEOTIDE SEQUENCE [LARGE SCALE GENOMIC DNA]</scope>
    <source>
        <strain evidence="2 3">NBRC 112829</strain>
    </source>
</reference>
<accession>A0ABP9X8B6</accession>
<dbReference type="EMBL" id="BAABRU010000024">
    <property type="protein sequence ID" value="GAA5530798.1"/>
    <property type="molecule type" value="Genomic_DNA"/>
</dbReference>
<keyword evidence="3" id="KW-1185">Reference proteome</keyword>
<feature type="transmembrane region" description="Helical" evidence="1">
    <location>
        <begin position="6"/>
        <end position="26"/>
    </location>
</feature>
<gene>
    <name evidence="2" type="ORF">Hgul01_04621</name>
</gene>
<keyword evidence="1" id="KW-0472">Membrane</keyword>
<evidence type="ECO:0000313" key="2">
    <source>
        <dbReference type="EMBL" id="GAA5530798.1"/>
    </source>
</evidence>
<name>A0ABP9X8B6_9CHLR</name>
<keyword evidence="1" id="KW-0812">Transmembrane</keyword>
<evidence type="ECO:0000313" key="3">
    <source>
        <dbReference type="Proteomes" id="UP001428290"/>
    </source>
</evidence>
<proteinExistence type="predicted"/>
<dbReference type="Proteomes" id="UP001428290">
    <property type="component" value="Unassembled WGS sequence"/>
</dbReference>
<dbReference type="RefSeq" id="WP_345724394.1">
    <property type="nucleotide sequence ID" value="NZ_BAABRU010000024.1"/>
</dbReference>
<comment type="caution">
    <text evidence="2">The sequence shown here is derived from an EMBL/GenBank/DDBJ whole genome shotgun (WGS) entry which is preliminary data.</text>
</comment>
<evidence type="ECO:0000256" key="1">
    <source>
        <dbReference type="SAM" id="Phobius"/>
    </source>
</evidence>
<keyword evidence="1" id="KW-1133">Transmembrane helix</keyword>
<sequence length="103" mass="10943">MSAALDSVVVLWTVGWAMVAVLSLLLRRWLVTRLAMGVVTLPPSPLGAWLPMQDAVAPVLGPWLAQVGVPPLPLGEWLAVDGCDWSRAIPAQIAVTQGVHDAE</sequence>
<protein>
    <submittedName>
        <fullName evidence="2">Uncharacterized protein</fullName>
    </submittedName>
</protein>